<dbReference type="PaxDb" id="3880-AES69279"/>
<dbReference type="Proteomes" id="UP000002051">
    <property type="component" value="Chromosome 3"/>
</dbReference>
<reference evidence="2 4" key="2">
    <citation type="journal article" date="2014" name="BMC Genomics">
        <title>An improved genome release (version Mt4.0) for the model legume Medicago truncatula.</title>
        <authorList>
            <person name="Tang H."/>
            <person name="Krishnakumar V."/>
            <person name="Bidwell S."/>
            <person name="Rosen B."/>
            <person name="Chan A."/>
            <person name="Zhou S."/>
            <person name="Gentzbittel L."/>
            <person name="Childs K.L."/>
            <person name="Yandell M."/>
            <person name="Gundlach H."/>
            <person name="Mayer K.F."/>
            <person name="Schwartz D.C."/>
            <person name="Town C.D."/>
        </authorList>
    </citation>
    <scope>GENOME REANNOTATION</scope>
    <source>
        <strain evidence="3 4">cv. Jemalong A17</strain>
    </source>
</reference>
<evidence type="ECO:0000313" key="2">
    <source>
        <dbReference type="EMBL" id="AES69279.1"/>
    </source>
</evidence>
<dbReference type="OMA" id="CHEFTAH"/>
<dbReference type="PANTHER" id="PTHR37748">
    <property type="entry name" value="PROTEIN, PUTATIVE-RELATED"/>
    <property type="match status" value="1"/>
</dbReference>
<keyword evidence="4" id="KW-1185">Reference proteome</keyword>
<dbReference type="EnsemblPlants" id="AES69279">
    <property type="protein sequence ID" value="AES69279"/>
    <property type="gene ID" value="MTR_3g026820"/>
</dbReference>
<evidence type="ECO:0008006" key="5">
    <source>
        <dbReference type="Google" id="ProtNLM"/>
    </source>
</evidence>
<dbReference type="EMBL" id="CM001219">
    <property type="protein sequence ID" value="AES69279.1"/>
    <property type="molecule type" value="Genomic_DNA"/>
</dbReference>
<gene>
    <name evidence="2" type="ordered locus">MTR_3g026820</name>
</gene>
<proteinExistence type="predicted"/>
<dbReference type="AlphaFoldDB" id="G7J1Q7"/>
<protein>
    <recommendedName>
        <fullName evidence="5">Retrotransposon gag domain-containing protein</fullName>
    </recommendedName>
</protein>
<reference evidence="3" key="3">
    <citation type="submission" date="2015-04" db="UniProtKB">
        <authorList>
            <consortium name="EnsemblPlants"/>
        </authorList>
    </citation>
    <scope>IDENTIFICATION</scope>
    <source>
        <strain evidence="3">cv. Jemalong A17</strain>
    </source>
</reference>
<reference evidence="2 4" key="1">
    <citation type="journal article" date="2011" name="Nature">
        <title>The Medicago genome provides insight into the evolution of rhizobial symbioses.</title>
        <authorList>
            <person name="Young N.D."/>
            <person name="Debelle F."/>
            <person name="Oldroyd G.E."/>
            <person name="Geurts R."/>
            <person name="Cannon S.B."/>
            <person name="Udvardi M.K."/>
            <person name="Benedito V.A."/>
            <person name="Mayer K.F."/>
            <person name="Gouzy J."/>
            <person name="Schoof H."/>
            <person name="Van de Peer Y."/>
            <person name="Proost S."/>
            <person name="Cook D.R."/>
            <person name="Meyers B.C."/>
            <person name="Spannagl M."/>
            <person name="Cheung F."/>
            <person name="De Mita S."/>
            <person name="Krishnakumar V."/>
            <person name="Gundlach H."/>
            <person name="Zhou S."/>
            <person name="Mudge J."/>
            <person name="Bharti A.K."/>
            <person name="Murray J.D."/>
            <person name="Naoumkina M.A."/>
            <person name="Rosen B."/>
            <person name="Silverstein K.A."/>
            <person name="Tang H."/>
            <person name="Rombauts S."/>
            <person name="Zhao P.X."/>
            <person name="Zhou P."/>
            <person name="Barbe V."/>
            <person name="Bardou P."/>
            <person name="Bechner M."/>
            <person name="Bellec A."/>
            <person name="Berger A."/>
            <person name="Berges H."/>
            <person name="Bidwell S."/>
            <person name="Bisseling T."/>
            <person name="Choisne N."/>
            <person name="Couloux A."/>
            <person name="Denny R."/>
            <person name="Deshpande S."/>
            <person name="Dai X."/>
            <person name="Doyle J.J."/>
            <person name="Dudez A.M."/>
            <person name="Farmer A.D."/>
            <person name="Fouteau S."/>
            <person name="Franken C."/>
            <person name="Gibelin C."/>
            <person name="Gish J."/>
            <person name="Goldstein S."/>
            <person name="Gonzalez A.J."/>
            <person name="Green P.J."/>
            <person name="Hallab A."/>
            <person name="Hartog M."/>
            <person name="Hua A."/>
            <person name="Humphray S.J."/>
            <person name="Jeong D.H."/>
            <person name="Jing Y."/>
            <person name="Jocker A."/>
            <person name="Kenton S.M."/>
            <person name="Kim D.J."/>
            <person name="Klee K."/>
            <person name="Lai H."/>
            <person name="Lang C."/>
            <person name="Lin S."/>
            <person name="Macmil S.L."/>
            <person name="Magdelenat G."/>
            <person name="Matthews L."/>
            <person name="McCorrison J."/>
            <person name="Monaghan E.L."/>
            <person name="Mun J.H."/>
            <person name="Najar F.Z."/>
            <person name="Nicholson C."/>
            <person name="Noirot C."/>
            <person name="O'Bleness M."/>
            <person name="Paule C.R."/>
            <person name="Poulain J."/>
            <person name="Prion F."/>
            <person name="Qin B."/>
            <person name="Qu C."/>
            <person name="Retzel E.F."/>
            <person name="Riddle C."/>
            <person name="Sallet E."/>
            <person name="Samain S."/>
            <person name="Samson N."/>
            <person name="Sanders I."/>
            <person name="Saurat O."/>
            <person name="Scarpelli C."/>
            <person name="Schiex T."/>
            <person name="Segurens B."/>
            <person name="Severin A.J."/>
            <person name="Sherrier D.J."/>
            <person name="Shi R."/>
            <person name="Sims S."/>
            <person name="Singer S.R."/>
            <person name="Sinharoy S."/>
            <person name="Sterck L."/>
            <person name="Viollet A."/>
            <person name="Wang B.B."/>
            <person name="Wang K."/>
            <person name="Wang M."/>
            <person name="Wang X."/>
            <person name="Warfsmann J."/>
            <person name="Weissenbach J."/>
            <person name="White D.D."/>
            <person name="White J.D."/>
            <person name="Wiley G.B."/>
            <person name="Wincker P."/>
            <person name="Xing Y."/>
            <person name="Yang L."/>
            <person name="Yao Z."/>
            <person name="Ying F."/>
            <person name="Zhai J."/>
            <person name="Zhou L."/>
            <person name="Zuber A."/>
            <person name="Denarie J."/>
            <person name="Dixon R.A."/>
            <person name="May G.D."/>
            <person name="Schwartz D.C."/>
            <person name="Rogers J."/>
            <person name="Quetier F."/>
            <person name="Town C.D."/>
            <person name="Roe B.A."/>
        </authorList>
    </citation>
    <scope>NUCLEOTIDE SEQUENCE [LARGE SCALE GENOMIC DNA]</scope>
    <source>
        <strain evidence="2">A17</strain>
        <strain evidence="3 4">cv. Jemalong A17</strain>
    </source>
</reference>
<feature type="region of interest" description="Disordered" evidence="1">
    <location>
        <begin position="187"/>
        <end position="221"/>
    </location>
</feature>
<feature type="compositionally biased region" description="Basic and acidic residues" evidence="1">
    <location>
        <begin position="187"/>
        <end position="218"/>
    </location>
</feature>
<feature type="region of interest" description="Disordered" evidence="1">
    <location>
        <begin position="16"/>
        <end position="49"/>
    </location>
</feature>
<name>G7J1Q7_MEDTR</name>
<organism evidence="2 4">
    <name type="scientific">Medicago truncatula</name>
    <name type="common">Barrel medic</name>
    <name type="synonym">Medicago tribuloides</name>
    <dbReference type="NCBI Taxonomy" id="3880"/>
    <lineage>
        <taxon>Eukaryota</taxon>
        <taxon>Viridiplantae</taxon>
        <taxon>Streptophyta</taxon>
        <taxon>Embryophyta</taxon>
        <taxon>Tracheophyta</taxon>
        <taxon>Spermatophyta</taxon>
        <taxon>Magnoliopsida</taxon>
        <taxon>eudicotyledons</taxon>
        <taxon>Gunneridae</taxon>
        <taxon>Pentapetalae</taxon>
        <taxon>rosids</taxon>
        <taxon>fabids</taxon>
        <taxon>Fabales</taxon>
        <taxon>Fabaceae</taxon>
        <taxon>Papilionoideae</taxon>
        <taxon>50 kb inversion clade</taxon>
        <taxon>NPAAA clade</taxon>
        <taxon>Hologalegina</taxon>
        <taxon>IRL clade</taxon>
        <taxon>Trifolieae</taxon>
        <taxon>Medicago</taxon>
    </lineage>
</organism>
<dbReference type="eggNOG" id="KOG0017">
    <property type="taxonomic scope" value="Eukaryota"/>
</dbReference>
<evidence type="ECO:0000313" key="3">
    <source>
        <dbReference type="EnsemblPlants" id="AES69279"/>
    </source>
</evidence>
<dbReference type="HOGENOM" id="CLU_793145_0_0_1"/>
<sequence>MALISSFLSCFGHSLDSSSQVSDYDEKSSKLKSSSLEKQKSKEKSKRTIDPDEHIENIEVVLTYRHVRGAVKCKLFVTTLRRGAMTRFKNLRMNYIDSLDDMCHEFTAHFTASRTQLKTMVYLEAIAQGKIRGADELMKKYLIAKVLRADTYMKKVVQLDRPRTLNEFLAIAKTYIRYEEELHTDSLNKSRKEEHAFESSKKPFQEKKKEGKPAREGEGPVGRFTEYMSLKLGSNPPKTPTQENKGTDKTKYCRFHKCHRHLTDDCIHLKDTIEILIQRGRLNQLTKNPEPEKQTVKLITDKKNKDIVVAMSVEQLDEFVEHVDITPYSCTWEPFPTANVITGGISNFFM</sequence>
<feature type="compositionally biased region" description="Basic and acidic residues" evidence="1">
    <location>
        <begin position="24"/>
        <end position="49"/>
    </location>
</feature>
<accession>G7J1Q7</accession>
<evidence type="ECO:0000256" key="1">
    <source>
        <dbReference type="SAM" id="MobiDB-lite"/>
    </source>
</evidence>
<dbReference type="PANTHER" id="PTHR37748:SF1">
    <property type="entry name" value="PROTEIN, PUTATIVE-RELATED"/>
    <property type="match status" value="1"/>
</dbReference>
<evidence type="ECO:0000313" key="4">
    <source>
        <dbReference type="Proteomes" id="UP000002051"/>
    </source>
</evidence>